<evidence type="ECO:0008006" key="3">
    <source>
        <dbReference type="Google" id="ProtNLM"/>
    </source>
</evidence>
<dbReference type="InterPro" id="IPR011856">
    <property type="entry name" value="tRNA_endonuc-like_dom_sf"/>
</dbReference>
<reference evidence="1 2" key="1">
    <citation type="submission" date="2021-09" db="EMBL/GenBank/DDBJ databases">
        <title>WGS of Mycoplasma sp. Zaradi2 strains.</title>
        <authorList>
            <person name="Spergser J."/>
        </authorList>
    </citation>
    <scope>NUCLEOTIDE SEQUENCE [LARGE SCALE GENOMIC DNA]</scope>
    <source>
        <strain evidence="1 2">1331</strain>
    </source>
</reference>
<sequence>SKGFTVKVSNIKNDAIHGIDLIAVKNDIKMYIQVKPNNDLKESKNIIKLSRINGFLPVLCYKNSNKKWIFFNIFMKTEMLLF</sequence>
<accession>A0A953T9N0</accession>
<evidence type="ECO:0000313" key="1">
    <source>
        <dbReference type="EMBL" id="MBZ4195434.1"/>
    </source>
</evidence>
<evidence type="ECO:0000313" key="2">
    <source>
        <dbReference type="Proteomes" id="UP000772186"/>
    </source>
</evidence>
<comment type="caution">
    <text evidence="1">The sequence shown here is derived from an EMBL/GenBank/DDBJ whole genome shotgun (WGS) entry which is preliminary data.</text>
</comment>
<name>A0A953T9N0_9MOLU</name>
<dbReference type="Gene3D" id="3.40.1350.10">
    <property type="match status" value="1"/>
</dbReference>
<feature type="non-terminal residue" evidence="1">
    <location>
        <position position="1"/>
    </location>
</feature>
<dbReference type="AlphaFoldDB" id="A0A953T9N0"/>
<gene>
    <name evidence="1" type="ORF">LAD73_01705</name>
</gene>
<dbReference type="GO" id="GO:0003676">
    <property type="term" value="F:nucleic acid binding"/>
    <property type="evidence" value="ECO:0007669"/>
    <property type="project" value="InterPro"/>
</dbReference>
<organism evidence="1 2">
    <name type="scientific">Mycoplasma tauri</name>
    <dbReference type="NCBI Taxonomy" id="547987"/>
    <lineage>
        <taxon>Bacteria</taxon>
        <taxon>Bacillati</taxon>
        <taxon>Mycoplasmatota</taxon>
        <taxon>Mollicutes</taxon>
        <taxon>Mycoplasmataceae</taxon>
        <taxon>Mycoplasma</taxon>
    </lineage>
</organism>
<proteinExistence type="predicted"/>
<dbReference type="EMBL" id="JAIQBY010000014">
    <property type="protein sequence ID" value="MBZ4195434.1"/>
    <property type="molecule type" value="Genomic_DNA"/>
</dbReference>
<dbReference type="SUPFAM" id="SSF52980">
    <property type="entry name" value="Restriction endonuclease-like"/>
    <property type="match status" value="1"/>
</dbReference>
<protein>
    <recommendedName>
        <fullName evidence="3">Holliday junction resolvase</fullName>
    </recommendedName>
</protein>
<dbReference type="InterPro" id="IPR011335">
    <property type="entry name" value="Restrct_endonuc-II-like"/>
</dbReference>
<dbReference type="Proteomes" id="UP000772186">
    <property type="component" value="Unassembled WGS sequence"/>
</dbReference>
<dbReference type="RefSeq" id="WP_223644621.1">
    <property type="nucleotide sequence ID" value="NZ_JAIQBY010000014.1"/>
</dbReference>
<keyword evidence="2" id="KW-1185">Reference proteome</keyword>